<dbReference type="InterPro" id="IPR017930">
    <property type="entry name" value="Myb_dom"/>
</dbReference>
<organism evidence="5 6">
    <name type="scientific">Pleuronectes platessa</name>
    <name type="common">European plaice</name>
    <dbReference type="NCBI Taxonomy" id="8262"/>
    <lineage>
        <taxon>Eukaryota</taxon>
        <taxon>Metazoa</taxon>
        <taxon>Chordata</taxon>
        <taxon>Craniata</taxon>
        <taxon>Vertebrata</taxon>
        <taxon>Euteleostomi</taxon>
        <taxon>Actinopterygii</taxon>
        <taxon>Neopterygii</taxon>
        <taxon>Teleostei</taxon>
        <taxon>Neoteleostei</taxon>
        <taxon>Acanthomorphata</taxon>
        <taxon>Carangaria</taxon>
        <taxon>Pleuronectiformes</taxon>
        <taxon>Pleuronectoidei</taxon>
        <taxon>Pleuronectidae</taxon>
        <taxon>Pleuronectes</taxon>
    </lineage>
</organism>
<dbReference type="SUPFAM" id="SSF46689">
    <property type="entry name" value="Homeodomain-like"/>
    <property type="match status" value="2"/>
</dbReference>
<dbReference type="InterPro" id="IPR050560">
    <property type="entry name" value="MYB_TF"/>
</dbReference>
<dbReference type="AlphaFoldDB" id="A0A9N7VHZ7"/>
<dbReference type="InterPro" id="IPR001005">
    <property type="entry name" value="SANT/Myb"/>
</dbReference>
<feature type="domain" description="HTH myb-type" evidence="4">
    <location>
        <begin position="224"/>
        <end position="257"/>
    </location>
</feature>
<dbReference type="PANTHER" id="PTHR45614">
    <property type="entry name" value="MYB PROTEIN-RELATED"/>
    <property type="match status" value="1"/>
</dbReference>
<sequence>MARVRSTPSPQHEPYTQRLVVNAPPDGTWPEVNGGPVIVTNTRRSHGTHQQCPLQSPLSVGHEAASLFGSCRCSLREHGALSRRWAVNECVGVGMMSNSRSSSKSNSFTKRKGRFCRVKLQKWTKDEDKKLQTMVKEFGSKSWSLISLHFKGQRSDVDCQQRWQQIKNPEMVKGPWTQEEDEKVIKLVHKYGVKHWSLIAKHMSSRNGKQCRERWHNHLSPVVKKSRWTGQEDLIICQAHELLGNRWANISKLLPGRQTLSLGVGGDFYVWEETN</sequence>
<feature type="domain" description="HTH myb-type" evidence="4">
    <location>
        <begin position="117"/>
        <end position="164"/>
    </location>
</feature>
<dbReference type="EMBL" id="CADEAL010004159">
    <property type="protein sequence ID" value="CAB1453157.1"/>
    <property type="molecule type" value="Genomic_DNA"/>
</dbReference>
<dbReference type="SMART" id="SM00717">
    <property type="entry name" value="SANT"/>
    <property type="match status" value="3"/>
</dbReference>
<evidence type="ECO:0000313" key="5">
    <source>
        <dbReference type="EMBL" id="CAB1453157.1"/>
    </source>
</evidence>
<proteinExistence type="predicted"/>
<dbReference type="CDD" id="cd00167">
    <property type="entry name" value="SANT"/>
    <property type="match status" value="3"/>
</dbReference>
<dbReference type="InterPro" id="IPR009057">
    <property type="entry name" value="Homeodomain-like_sf"/>
</dbReference>
<evidence type="ECO:0000259" key="3">
    <source>
        <dbReference type="PROSITE" id="PS50090"/>
    </source>
</evidence>
<dbReference type="PROSITE" id="PS51294">
    <property type="entry name" value="HTH_MYB"/>
    <property type="match status" value="3"/>
</dbReference>
<keyword evidence="2" id="KW-0238">DNA-binding</keyword>
<gene>
    <name evidence="5" type="ORF">PLEPLA_LOCUS40907</name>
</gene>
<dbReference type="GO" id="GO:0000981">
    <property type="term" value="F:DNA-binding transcription factor activity, RNA polymerase II-specific"/>
    <property type="evidence" value="ECO:0007669"/>
    <property type="project" value="TreeGrafter"/>
</dbReference>
<dbReference type="PANTHER" id="PTHR45614:SF30">
    <property type="entry name" value="MYB-RELATED PROTEIN B"/>
    <property type="match status" value="1"/>
</dbReference>
<evidence type="ECO:0000256" key="1">
    <source>
        <dbReference type="ARBA" id="ARBA00022737"/>
    </source>
</evidence>
<evidence type="ECO:0000259" key="4">
    <source>
        <dbReference type="PROSITE" id="PS51294"/>
    </source>
</evidence>
<dbReference type="FunFam" id="1.10.10.60:FF:000010">
    <property type="entry name" value="Transcriptional activator Myb isoform A"/>
    <property type="match status" value="1"/>
</dbReference>
<dbReference type="Gene3D" id="1.10.10.60">
    <property type="entry name" value="Homeodomain-like"/>
    <property type="match status" value="3"/>
</dbReference>
<feature type="domain" description="HTH myb-type" evidence="4">
    <location>
        <begin position="168"/>
        <end position="223"/>
    </location>
</feature>
<keyword evidence="6" id="KW-1185">Reference proteome</keyword>
<comment type="caution">
    <text evidence="5">The sequence shown here is derived from an EMBL/GenBank/DDBJ whole genome shotgun (WGS) entry which is preliminary data.</text>
</comment>
<protein>
    <submittedName>
        <fullName evidence="5">Uncharacterized protein</fullName>
    </submittedName>
</protein>
<evidence type="ECO:0000313" key="6">
    <source>
        <dbReference type="Proteomes" id="UP001153269"/>
    </source>
</evidence>
<accession>A0A9N7VHZ7</accession>
<dbReference type="Pfam" id="PF00249">
    <property type="entry name" value="Myb_DNA-binding"/>
    <property type="match status" value="3"/>
</dbReference>
<dbReference type="PROSITE" id="PS50090">
    <property type="entry name" value="MYB_LIKE"/>
    <property type="match status" value="3"/>
</dbReference>
<feature type="domain" description="Myb-like" evidence="3">
    <location>
        <begin position="168"/>
        <end position="219"/>
    </location>
</feature>
<reference evidence="5" key="1">
    <citation type="submission" date="2020-03" db="EMBL/GenBank/DDBJ databases">
        <authorList>
            <person name="Weist P."/>
        </authorList>
    </citation>
    <scope>NUCLEOTIDE SEQUENCE</scope>
</reference>
<evidence type="ECO:0000256" key="2">
    <source>
        <dbReference type="ARBA" id="ARBA00023125"/>
    </source>
</evidence>
<name>A0A9N7VHZ7_PLEPL</name>
<dbReference type="GO" id="GO:0000978">
    <property type="term" value="F:RNA polymerase II cis-regulatory region sequence-specific DNA binding"/>
    <property type="evidence" value="ECO:0007669"/>
    <property type="project" value="TreeGrafter"/>
</dbReference>
<dbReference type="GO" id="GO:0005634">
    <property type="term" value="C:nucleus"/>
    <property type="evidence" value="ECO:0007669"/>
    <property type="project" value="TreeGrafter"/>
</dbReference>
<dbReference type="Proteomes" id="UP001153269">
    <property type="component" value="Unassembled WGS sequence"/>
</dbReference>
<feature type="domain" description="Myb-like" evidence="3">
    <location>
        <begin position="122"/>
        <end position="167"/>
    </location>
</feature>
<keyword evidence="1" id="KW-0677">Repeat</keyword>
<feature type="domain" description="Myb-like" evidence="3">
    <location>
        <begin position="220"/>
        <end position="257"/>
    </location>
</feature>